<gene>
    <name evidence="3" type="ORF">FOZ63_020266</name>
</gene>
<organism evidence="3 4">
    <name type="scientific">Perkinsus olseni</name>
    <name type="common">Perkinsus atlanticus</name>
    <dbReference type="NCBI Taxonomy" id="32597"/>
    <lineage>
        <taxon>Eukaryota</taxon>
        <taxon>Sar</taxon>
        <taxon>Alveolata</taxon>
        <taxon>Perkinsozoa</taxon>
        <taxon>Perkinsea</taxon>
        <taxon>Perkinsida</taxon>
        <taxon>Perkinsidae</taxon>
        <taxon>Perkinsus</taxon>
    </lineage>
</organism>
<evidence type="ECO:0000313" key="4">
    <source>
        <dbReference type="Proteomes" id="UP000553632"/>
    </source>
</evidence>
<feature type="chain" id="PRO_5029900902" description="Secreted protein" evidence="2">
    <location>
        <begin position="18"/>
        <end position="267"/>
    </location>
</feature>
<proteinExistence type="predicted"/>
<evidence type="ECO:0000256" key="2">
    <source>
        <dbReference type="SAM" id="SignalP"/>
    </source>
</evidence>
<accession>A0A7J6S6E1</accession>
<feature type="region of interest" description="Disordered" evidence="1">
    <location>
        <begin position="115"/>
        <end position="145"/>
    </location>
</feature>
<comment type="caution">
    <text evidence="3">The sequence shown here is derived from an EMBL/GenBank/DDBJ whole genome shotgun (WGS) entry which is preliminary data.</text>
</comment>
<evidence type="ECO:0000256" key="1">
    <source>
        <dbReference type="SAM" id="MobiDB-lite"/>
    </source>
</evidence>
<protein>
    <recommendedName>
        <fullName evidence="5">Secreted protein</fullName>
    </recommendedName>
</protein>
<evidence type="ECO:0000313" key="3">
    <source>
        <dbReference type="EMBL" id="KAF4728498.1"/>
    </source>
</evidence>
<reference evidence="3 4" key="1">
    <citation type="submission" date="2020-04" db="EMBL/GenBank/DDBJ databases">
        <title>Perkinsus olseni comparative genomics.</title>
        <authorList>
            <person name="Bogema D.R."/>
        </authorList>
    </citation>
    <scope>NUCLEOTIDE SEQUENCE [LARGE SCALE GENOMIC DNA]</scope>
    <source>
        <strain evidence="3 4">ATCC PRA-207</strain>
    </source>
</reference>
<keyword evidence="2" id="KW-0732">Signal</keyword>
<feature type="signal peptide" evidence="2">
    <location>
        <begin position="1"/>
        <end position="17"/>
    </location>
</feature>
<dbReference type="AlphaFoldDB" id="A0A7J6S6E1"/>
<name>A0A7J6S6E1_PEROL</name>
<sequence>MLLQLTLAALWVASARSDNSDEARSEAPEYGTSEIIYGDYQITDRASGQKRTAGVIGGATEDLEEMRYQSGAHVQDEEELAWYRAELERAEKLYRTAGDLAESVQELLKLMDENATAEENHSPSEPRTSPSSSGPDALAGRKCSSPEDRLVAALPRAVEECERFFNEDPAFVPGKTLFIHHDAIETEREKATRLCQAGLRGMAIDGDYRVYMNYHINRGIAVASAASMGEDRANSQEHTVVWTFDMPEAPLDEDGQAVLVTELKLLR</sequence>
<feature type="compositionally biased region" description="Low complexity" evidence="1">
    <location>
        <begin position="125"/>
        <end position="135"/>
    </location>
</feature>
<dbReference type="Proteomes" id="UP000553632">
    <property type="component" value="Unassembled WGS sequence"/>
</dbReference>
<evidence type="ECO:0008006" key="5">
    <source>
        <dbReference type="Google" id="ProtNLM"/>
    </source>
</evidence>
<keyword evidence="4" id="KW-1185">Reference proteome</keyword>
<dbReference type="EMBL" id="JABANO010020443">
    <property type="protein sequence ID" value="KAF4728498.1"/>
    <property type="molecule type" value="Genomic_DNA"/>
</dbReference>
<feature type="non-terminal residue" evidence="3">
    <location>
        <position position="1"/>
    </location>
</feature>